<sequence length="208" mass="23478">MQAPLGHDFLEEQKDEGDFENEVIDFYANMISRTSLVNGSSTQNLHPAEGIHAAFRNTIVFTDGFFQNASRGLEERSNSIYSQSVYNTSQISKRGAEERASAYQKLVGIEENEAESDGDDKPLFTNPFADPPVMSNRSSYLEGHYENPKASPAPTSPRTTRQENKPQHKPAPHHRRPEPQGNPFTRQSHVAQPEDKHADRMTRFSDFI</sequence>
<name>A0A5N6K4H6_MONLA</name>
<accession>A0A5N6K4H6</accession>
<dbReference type="Proteomes" id="UP000326757">
    <property type="component" value="Unassembled WGS sequence"/>
</dbReference>
<comment type="caution">
    <text evidence="2">The sequence shown here is derived from an EMBL/GenBank/DDBJ whole genome shotgun (WGS) entry which is preliminary data.</text>
</comment>
<evidence type="ECO:0000313" key="3">
    <source>
        <dbReference type="Proteomes" id="UP000326757"/>
    </source>
</evidence>
<dbReference type="EMBL" id="VIGI01000008">
    <property type="protein sequence ID" value="KAB8297278.1"/>
    <property type="molecule type" value="Genomic_DNA"/>
</dbReference>
<gene>
    <name evidence="2" type="ORF">EYC80_002637</name>
</gene>
<evidence type="ECO:0000256" key="1">
    <source>
        <dbReference type="SAM" id="MobiDB-lite"/>
    </source>
</evidence>
<dbReference type="AlphaFoldDB" id="A0A5N6K4H6"/>
<reference evidence="2 3" key="1">
    <citation type="submission" date="2019-06" db="EMBL/GenBank/DDBJ databases">
        <title>Genome Sequence of the Brown Rot Fungal Pathogen Monilinia laxa.</title>
        <authorList>
            <person name="De Miccolis Angelini R.M."/>
            <person name="Landi L."/>
            <person name="Abate D."/>
            <person name="Pollastro S."/>
            <person name="Romanazzi G."/>
            <person name="Faretra F."/>
        </authorList>
    </citation>
    <scope>NUCLEOTIDE SEQUENCE [LARGE SCALE GENOMIC DNA]</scope>
    <source>
        <strain evidence="2 3">Mlax316</strain>
    </source>
</reference>
<dbReference type="OrthoDB" id="3786931at2759"/>
<feature type="region of interest" description="Disordered" evidence="1">
    <location>
        <begin position="112"/>
        <end position="208"/>
    </location>
</feature>
<organism evidence="2 3">
    <name type="scientific">Monilinia laxa</name>
    <name type="common">Brown rot fungus</name>
    <name type="synonym">Sclerotinia laxa</name>
    <dbReference type="NCBI Taxonomy" id="61186"/>
    <lineage>
        <taxon>Eukaryota</taxon>
        <taxon>Fungi</taxon>
        <taxon>Dikarya</taxon>
        <taxon>Ascomycota</taxon>
        <taxon>Pezizomycotina</taxon>
        <taxon>Leotiomycetes</taxon>
        <taxon>Helotiales</taxon>
        <taxon>Sclerotiniaceae</taxon>
        <taxon>Monilinia</taxon>
    </lineage>
</organism>
<keyword evidence="3" id="KW-1185">Reference proteome</keyword>
<proteinExistence type="predicted"/>
<feature type="compositionally biased region" description="Basic and acidic residues" evidence="1">
    <location>
        <begin position="192"/>
        <end position="208"/>
    </location>
</feature>
<feature type="compositionally biased region" description="Basic residues" evidence="1">
    <location>
        <begin position="167"/>
        <end position="176"/>
    </location>
</feature>
<evidence type="ECO:0000313" key="2">
    <source>
        <dbReference type="EMBL" id="KAB8297278.1"/>
    </source>
</evidence>
<protein>
    <submittedName>
        <fullName evidence="2">Uncharacterized protein</fullName>
    </submittedName>
</protein>